<dbReference type="InterPro" id="IPR041347">
    <property type="entry name" value="MftR_C"/>
</dbReference>
<dbReference type="InterPro" id="IPR050109">
    <property type="entry name" value="HTH-type_TetR-like_transc_reg"/>
</dbReference>
<dbReference type="InterPro" id="IPR009057">
    <property type="entry name" value="Homeodomain-like_sf"/>
</dbReference>
<keyword evidence="2 4" id="KW-0238">DNA-binding</keyword>
<keyword evidence="7" id="KW-1185">Reference proteome</keyword>
<evidence type="ECO:0000256" key="1">
    <source>
        <dbReference type="ARBA" id="ARBA00023015"/>
    </source>
</evidence>
<dbReference type="RefSeq" id="WP_324766130.1">
    <property type="nucleotide sequence ID" value="NZ_BAAATS010000013.1"/>
</dbReference>
<dbReference type="PANTHER" id="PTHR30055">
    <property type="entry name" value="HTH-TYPE TRANSCRIPTIONAL REGULATOR RUTR"/>
    <property type="match status" value="1"/>
</dbReference>
<comment type="caution">
    <text evidence="6">The sequence shown here is derived from an EMBL/GenBank/DDBJ whole genome shotgun (WGS) entry which is preliminary data.</text>
</comment>
<dbReference type="Gene3D" id="1.10.357.10">
    <property type="entry name" value="Tetracycline Repressor, domain 2"/>
    <property type="match status" value="1"/>
</dbReference>
<feature type="DNA-binding region" description="H-T-H motif" evidence="4">
    <location>
        <begin position="15"/>
        <end position="34"/>
    </location>
</feature>
<sequence>MGEHVVRRHRFERTTVKDIAQRAELTERTFFRHFSDKREVLFPASQPLEAGLVAALEEVPAEQEPFAALMTALGVLPSALGDRRELARQRNAIVAATPELQERELAKMASLTDALARGLGRRGVAELPARLAAETAAAVFRTAFTRWIAPDAPSAELSALLDESAAELKRVVADG</sequence>
<evidence type="ECO:0000259" key="5">
    <source>
        <dbReference type="PROSITE" id="PS50977"/>
    </source>
</evidence>
<evidence type="ECO:0000256" key="2">
    <source>
        <dbReference type="ARBA" id="ARBA00023125"/>
    </source>
</evidence>
<keyword evidence="3" id="KW-0804">Transcription</keyword>
<protein>
    <submittedName>
        <fullName evidence="6">TetR/AcrR family transcriptional regulator</fullName>
    </submittedName>
</protein>
<evidence type="ECO:0000313" key="7">
    <source>
        <dbReference type="Proteomes" id="UP001352223"/>
    </source>
</evidence>
<dbReference type="EMBL" id="JAOZYB010000006">
    <property type="protein sequence ID" value="MEB3959147.1"/>
    <property type="molecule type" value="Genomic_DNA"/>
</dbReference>
<evidence type="ECO:0000313" key="6">
    <source>
        <dbReference type="EMBL" id="MEB3959147.1"/>
    </source>
</evidence>
<name>A0ABU6C4N8_9ACTN</name>
<dbReference type="Proteomes" id="UP001352223">
    <property type="component" value="Unassembled WGS sequence"/>
</dbReference>
<feature type="domain" description="HTH tetR-type" evidence="5">
    <location>
        <begin position="1"/>
        <end position="52"/>
    </location>
</feature>
<dbReference type="InterPro" id="IPR001647">
    <property type="entry name" value="HTH_TetR"/>
</dbReference>
<keyword evidence="1" id="KW-0805">Transcription regulation</keyword>
<evidence type="ECO:0000256" key="4">
    <source>
        <dbReference type="PROSITE-ProRule" id="PRU00335"/>
    </source>
</evidence>
<proteinExistence type="predicted"/>
<dbReference type="PROSITE" id="PS50977">
    <property type="entry name" value="HTH_TETR_2"/>
    <property type="match status" value="1"/>
</dbReference>
<accession>A0ABU6C4N8</accession>
<evidence type="ECO:0000256" key="3">
    <source>
        <dbReference type="ARBA" id="ARBA00023163"/>
    </source>
</evidence>
<organism evidence="6 7">
    <name type="scientific">Streptomyces kunmingensis</name>
    <dbReference type="NCBI Taxonomy" id="68225"/>
    <lineage>
        <taxon>Bacteria</taxon>
        <taxon>Bacillati</taxon>
        <taxon>Actinomycetota</taxon>
        <taxon>Actinomycetes</taxon>
        <taxon>Kitasatosporales</taxon>
        <taxon>Streptomycetaceae</taxon>
        <taxon>Streptomyces</taxon>
    </lineage>
</organism>
<dbReference type="PANTHER" id="PTHR30055:SF238">
    <property type="entry name" value="MYCOFACTOCIN BIOSYNTHESIS TRANSCRIPTIONAL REGULATOR MFTR-RELATED"/>
    <property type="match status" value="1"/>
</dbReference>
<reference evidence="6 7" key="1">
    <citation type="submission" date="2022-10" db="EMBL/GenBank/DDBJ databases">
        <authorList>
            <person name="Xie J."/>
            <person name="Shen N."/>
        </authorList>
    </citation>
    <scope>NUCLEOTIDE SEQUENCE [LARGE SCALE GENOMIC DNA]</scope>
    <source>
        <strain evidence="6 7">DSM 41681</strain>
    </source>
</reference>
<gene>
    <name evidence="6" type="ORF">OKJ48_02580</name>
</gene>
<dbReference type="Pfam" id="PF00440">
    <property type="entry name" value="TetR_N"/>
    <property type="match status" value="1"/>
</dbReference>
<dbReference type="Pfam" id="PF17754">
    <property type="entry name" value="TetR_C_14"/>
    <property type="match status" value="1"/>
</dbReference>
<dbReference type="SUPFAM" id="SSF46689">
    <property type="entry name" value="Homeodomain-like"/>
    <property type="match status" value="1"/>
</dbReference>